<dbReference type="PANTHER" id="PTHR30024:SF47">
    <property type="entry name" value="TAURINE-BINDING PERIPLASMIC PROTEIN"/>
    <property type="match status" value="1"/>
</dbReference>
<feature type="domain" description="SsuA/THI5-like" evidence="4">
    <location>
        <begin position="50"/>
        <end position="252"/>
    </location>
</feature>
<evidence type="ECO:0000256" key="3">
    <source>
        <dbReference type="ARBA" id="ARBA00022729"/>
    </source>
</evidence>
<comment type="subcellular location">
    <subcellularLocation>
        <location evidence="1">Periplasm</location>
    </subcellularLocation>
</comment>
<dbReference type="PANTHER" id="PTHR30024">
    <property type="entry name" value="ALIPHATIC SULFONATES-BINDING PROTEIN-RELATED"/>
    <property type="match status" value="1"/>
</dbReference>
<dbReference type="GO" id="GO:0042597">
    <property type="term" value="C:periplasmic space"/>
    <property type="evidence" value="ECO:0007669"/>
    <property type="project" value="UniProtKB-SubCell"/>
</dbReference>
<dbReference type="Gene3D" id="3.40.190.10">
    <property type="entry name" value="Periplasmic binding protein-like II"/>
    <property type="match status" value="2"/>
</dbReference>
<dbReference type="Proteomes" id="UP000177907">
    <property type="component" value="Unassembled WGS sequence"/>
</dbReference>
<name>A0A1F6NV44_9BACT</name>
<reference evidence="5 6" key="1">
    <citation type="journal article" date="2016" name="Nat. Commun.">
        <title>Thousands of microbial genomes shed light on interconnected biogeochemical processes in an aquifer system.</title>
        <authorList>
            <person name="Anantharaman K."/>
            <person name="Brown C.T."/>
            <person name="Hug L.A."/>
            <person name="Sharon I."/>
            <person name="Castelle C.J."/>
            <person name="Probst A.J."/>
            <person name="Thomas B.C."/>
            <person name="Singh A."/>
            <person name="Wilkins M.J."/>
            <person name="Karaoz U."/>
            <person name="Brodie E.L."/>
            <person name="Williams K.H."/>
            <person name="Hubbard S.S."/>
            <person name="Banfield J.F."/>
        </authorList>
    </citation>
    <scope>NUCLEOTIDE SEQUENCE [LARGE SCALE GENOMIC DNA]</scope>
</reference>
<accession>A0A1F6NV44</accession>
<proteinExistence type="inferred from homology"/>
<evidence type="ECO:0000313" key="6">
    <source>
        <dbReference type="Proteomes" id="UP000177907"/>
    </source>
</evidence>
<dbReference type="AlphaFoldDB" id="A0A1F6NV44"/>
<organism evidence="5 6">
    <name type="scientific">Candidatus Magasanikbacteria bacterium RIFOXYC2_FULL_42_28</name>
    <dbReference type="NCBI Taxonomy" id="1798704"/>
    <lineage>
        <taxon>Bacteria</taxon>
        <taxon>Candidatus Magasanikiibacteriota</taxon>
    </lineage>
</organism>
<evidence type="ECO:0000256" key="2">
    <source>
        <dbReference type="ARBA" id="ARBA00010742"/>
    </source>
</evidence>
<dbReference type="Pfam" id="PF09084">
    <property type="entry name" value="NMT1"/>
    <property type="match status" value="1"/>
</dbReference>
<sequence length="333" mass="35486">MSKKLIAVAVLVAVAIFGGWRLLGGNKQSNSPITSLPKVKIAMVTFPGYGPLYVAEEKGFFGDLDVELVRIESIGDIRAAMRSGAVNMYAATYDIFQSTKGVAPEGIGFVVIDESHGADGVAVAGGINSVADLRGKKVAAEPGFPPYLVLQYLLNKEGMTLADLDFQDMPTVDAGNAFAAGKLSAAGIYEPALSASVAAHSGAKVLASSADVPGLIQDLLFADEKFTKENPQVLEKVADGYFKALDYINTNHDDAYQIMAKAFGVSVPEMEDFKTGVSWVSKEENKKLFNQASDVNVFKTYDIVCELLKKNGDADVCLPAAAKLTEEIINNIK</sequence>
<gene>
    <name evidence="5" type="ORF">A3J93_05140</name>
</gene>
<protein>
    <recommendedName>
        <fullName evidence="4">SsuA/THI5-like domain-containing protein</fullName>
    </recommendedName>
</protein>
<evidence type="ECO:0000259" key="4">
    <source>
        <dbReference type="Pfam" id="PF09084"/>
    </source>
</evidence>
<comment type="caution">
    <text evidence="5">The sequence shown here is derived from an EMBL/GenBank/DDBJ whole genome shotgun (WGS) entry which is preliminary data.</text>
</comment>
<evidence type="ECO:0000313" key="5">
    <source>
        <dbReference type="EMBL" id="OGH87789.1"/>
    </source>
</evidence>
<keyword evidence="3" id="KW-0732">Signal</keyword>
<dbReference type="STRING" id="1798704.A3J93_05140"/>
<dbReference type="EMBL" id="MFQZ01000009">
    <property type="protein sequence ID" value="OGH87789.1"/>
    <property type="molecule type" value="Genomic_DNA"/>
</dbReference>
<evidence type="ECO:0000256" key="1">
    <source>
        <dbReference type="ARBA" id="ARBA00004418"/>
    </source>
</evidence>
<dbReference type="InterPro" id="IPR015168">
    <property type="entry name" value="SsuA/THI5"/>
</dbReference>
<comment type="similarity">
    <text evidence="2">Belongs to the bacterial solute-binding protein SsuA/TauA family.</text>
</comment>
<dbReference type="SUPFAM" id="SSF53850">
    <property type="entry name" value="Periplasmic binding protein-like II"/>
    <property type="match status" value="1"/>
</dbReference>